<dbReference type="Proteomes" id="UP000754644">
    <property type="component" value="Unassembled WGS sequence"/>
</dbReference>
<dbReference type="CDD" id="cd07237">
    <property type="entry name" value="BphC1-RGP6_C_like"/>
    <property type="match status" value="1"/>
</dbReference>
<organism evidence="2 3">
    <name type="scientific">SAR86 cluster bacterium</name>
    <dbReference type="NCBI Taxonomy" id="2030880"/>
    <lineage>
        <taxon>Bacteria</taxon>
        <taxon>Pseudomonadati</taxon>
        <taxon>Pseudomonadota</taxon>
        <taxon>Gammaproteobacteria</taxon>
        <taxon>SAR86 cluster</taxon>
    </lineage>
</organism>
<gene>
    <name evidence="2" type="ORF">HQ497_00625</name>
</gene>
<dbReference type="AlphaFoldDB" id="A0A973A8K2"/>
<dbReference type="PROSITE" id="PS51819">
    <property type="entry name" value="VOC"/>
    <property type="match status" value="2"/>
</dbReference>
<dbReference type="InterPro" id="IPR037523">
    <property type="entry name" value="VOC_core"/>
</dbReference>
<dbReference type="Gene3D" id="3.10.180.10">
    <property type="entry name" value="2,3-Dihydroxybiphenyl 1,2-Dioxygenase, domain 1"/>
    <property type="match status" value="2"/>
</dbReference>
<dbReference type="CDD" id="cd07252">
    <property type="entry name" value="BphC1-RGP6_N_like"/>
    <property type="match status" value="1"/>
</dbReference>
<dbReference type="EMBL" id="JABMOJ010000024">
    <property type="protein sequence ID" value="NQV63841.1"/>
    <property type="molecule type" value="Genomic_DNA"/>
</dbReference>
<feature type="domain" description="VOC" evidence="1">
    <location>
        <begin position="144"/>
        <end position="269"/>
    </location>
</feature>
<accession>A0A973A8K2</accession>
<reference evidence="2" key="1">
    <citation type="submission" date="2020-05" db="EMBL/GenBank/DDBJ databases">
        <title>Sulfur intermediates as new biogeochemical hubs in an aquatic model microbial ecosystem.</title>
        <authorList>
            <person name="Vigneron A."/>
        </authorList>
    </citation>
    <scope>NUCLEOTIDE SEQUENCE</scope>
    <source>
        <strain evidence="2">Bin.250</strain>
    </source>
</reference>
<dbReference type="Pfam" id="PF00903">
    <property type="entry name" value="Glyoxalase"/>
    <property type="match status" value="1"/>
</dbReference>
<sequence length="299" mass="33341">MSIHSLGYIGVNCRDPQKWQTYGTQVLGMEDVTARIGGPDIYLKMDDRPFRIIAQQSDTDSFGFCGWETSSRSNLEAVVAKLTAANIEISQGSKADKAARQVTELVHFTDPAGNRHELFYGPISDFKQMVSPVGVSGFVTGDMGFGHIVLPAPNFDATTTFFTEVLGFGLSDFMNIRFSPDPAEPIKRLWFMHCNERHHSLGLFEMEMPSGCVHAMVEVASIDEVGKCNDRRIANDIQLAGTLGRHANDHIVSFYMRSPSNFDIEYGTEGRRIKDWSNYTVFESTAVSFWGHDFSVGQQ</sequence>
<feature type="domain" description="VOC" evidence="1">
    <location>
        <begin position="5"/>
        <end position="121"/>
    </location>
</feature>
<proteinExistence type="predicted"/>
<evidence type="ECO:0000313" key="3">
    <source>
        <dbReference type="Proteomes" id="UP000754644"/>
    </source>
</evidence>
<name>A0A973A8K2_9GAMM</name>
<comment type="caution">
    <text evidence="2">The sequence shown here is derived from an EMBL/GenBank/DDBJ whole genome shotgun (WGS) entry which is preliminary data.</text>
</comment>
<dbReference type="SUPFAM" id="SSF54593">
    <property type="entry name" value="Glyoxalase/Bleomycin resistance protein/Dihydroxybiphenyl dioxygenase"/>
    <property type="match status" value="1"/>
</dbReference>
<dbReference type="InterPro" id="IPR029068">
    <property type="entry name" value="Glyas_Bleomycin-R_OHBP_Dase"/>
</dbReference>
<evidence type="ECO:0000259" key="1">
    <source>
        <dbReference type="PROSITE" id="PS51819"/>
    </source>
</evidence>
<protein>
    <submittedName>
        <fullName evidence="2">VOC family protein</fullName>
    </submittedName>
</protein>
<dbReference type="Pfam" id="PF22632">
    <property type="entry name" value="BphC_D1"/>
    <property type="match status" value="1"/>
</dbReference>
<dbReference type="InterPro" id="IPR004360">
    <property type="entry name" value="Glyas_Fos-R_dOase_dom"/>
</dbReference>
<evidence type="ECO:0000313" key="2">
    <source>
        <dbReference type="EMBL" id="NQV63841.1"/>
    </source>
</evidence>